<evidence type="ECO:0000313" key="4">
    <source>
        <dbReference type="EMBL" id="MDD9205410.1"/>
    </source>
</evidence>
<sequence>MELGFYTFGDLDVRPGAPRVSVGQRIREILERVRLADEVGLDYAGIGEHHRPDYAVSSPATVIAAALAGTQRITVGSAVTVLSSEDPVRVFQQFATMDQLSEGRVELLAGRGSFIESFPLFGASLEDYDELFEEKLDLLLTLDRGNPVTWSGRFRPALHQATVLPRPTAKPDLGERLRIAVATGGSPASSVRAGRLGLPVNYAVIGGEPRRFAPLVELYRQAHEEAGHPPATRQVTVSGQGFVAEDDAAARDLFFPYHQASMARIAAERGFAPPSRVSFEAQSARHGAFFVGSPETVAEKVVTLHQALGHDRQVFQMDLSGVPQAEALRAIELLGTAVKPLVDAELGSDPAHRE</sequence>
<feature type="domain" description="Luciferase-like" evidence="3">
    <location>
        <begin position="1"/>
        <end position="309"/>
    </location>
</feature>
<evidence type="ECO:0000256" key="2">
    <source>
        <dbReference type="ARBA" id="ARBA00023033"/>
    </source>
</evidence>
<dbReference type="Proteomes" id="UP001165561">
    <property type="component" value="Unassembled WGS sequence"/>
</dbReference>
<reference evidence="4" key="1">
    <citation type="submission" date="2023-02" db="EMBL/GenBank/DDBJ databases">
        <title>Georgenia sp.10Sc9-8, isolated from a soil sample collected from the Taklamakan desert.</title>
        <authorList>
            <person name="Liu S."/>
        </authorList>
    </citation>
    <scope>NUCLEOTIDE SEQUENCE</scope>
    <source>
        <strain evidence="4">10Sc9-8</strain>
    </source>
</reference>
<protein>
    <submittedName>
        <fullName evidence="4">LLM class flavin-dependent oxidoreductase</fullName>
    </submittedName>
</protein>
<dbReference type="Pfam" id="PF00296">
    <property type="entry name" value="Bac_luciferase"/>
    <property type="match status" value="1"/>
</dbReference>
<evidence type="ECO:0000259" key="3">
    <source>
        <dbReference type="Pfam" id="PF00296"/>
    </source>
</evidence>
<dbReference type="InterPro" id="IPR036661">
    <property type="entry name" value="Luciferase-like_sf"/>
</dbReference>
<organism evidence="4 5">
    <name type="scientific">Georgenia halotolerans</name>
    <dbReference type="NCBI Taxonomy" id="3028317"/>
    <lineage>
        <taxon>Bacteria</taxon>
        <taxon>Bacillati</taxon>
        <taxon>Actinomycetota</taxon>
        <taxon>Actinomycetes</taxon>
        <taxon>Micrococcales</taxon>
        <taxon>Bogoriellaceae</taxon>
        <taxon>Georgenia</taxon>
    </lineage>
</organism>
<dbReference type="InterPro" id="IPR011251">
    <property type="entry name" value="Luciferase-like_dom"/>
</dbReference>
<keyword evidence="5" id="KW-1185">Reference proteome</keyword>
<dbReference type="PANTHER" id="PTHR30137:SF8">
    <property type="entry name" value="BLR5498 PROTEIN"/>
    <property type="match status" value="1"/>
</dbReference>
<dbReference type="SUPFAM" id="SSF51679">
    <property type="entry name" value="Bacterial luciferase-like"/>
    <property type="match status" value="1"/>
</dbReference>
<keyword evidence="1" id="KW-0560">Oxidoreductase</keyword>
<dbReference type="Gene3D" id="3.20.20.30">
    <property type="entry name" value="Luciferase-like domain"/>
    <property type="match status" value="1"/>
</dbReference>
<evidence type="ECO:0000256" key="1">
    <source>
        <dbReference type="ARBA" id="ARBA00023002"/>
    </source>
</evidence>
<dbReference type="EMBL" id="JARACI010000475">
    <property type="protein sequence ID" value="MDD9205410.1"/>
    <property type="molecule type" value="Genomic_DNA"/>
</dbReference>
<proteinExistence type="predicted"/>
<accession>A0ABT5TTM6</accession>
<comment type="caution">
    <text evidence="4">The sequence shown here is derived from an EMBL/GenBank/DDBJ whole genome shotgun (WGS) entry which is preliminary data.</text>
</comment>
<keyword evidence="2" id="KW-0503">Monooxygenase</keyword>
<dbReference type="InterPro" id="IPR050766">
    <property type="entry name" value="Bact_Lucif_Oxidored"/>
</dbReference>
<gene>
    <name evidence="4" type="ORF">PU560_02875</name>
</gene>
<name>A0ABT5TTM6_9MICO</name>
<dbReference type="PANTHER" id="PTHR30137">
    <property type="entry name" value="LUCIFERASE-LIKE MONOOXYGENASE"/>
    <property type="match status" value="1"/>
</dbReference>
<evidence type="ECO:0000313" key="5">
    <source>
        <dbReference type="Proteomes" id="UP001165561"/>
    </source>
</evidence>